<dbReference type="NCBIfam" id="TIGR01630">
    <property type="entry name" value="psiM2_ORF9"/>
    <property type="match status" value="1"/>
</dbReference>
<feature type="domain" description="Terminase large subunit gp17-like C-terminal" evidence="2">
    <location>
        <begin position="227"/>
        <end position="366"/>
    </location>
</feature>
<evidence type="ECO:0000313" key="3">
    <source>
        <dbReference type="EMBL" id="KKM65351.1"/>
    </source>
</evidence>
<evidence type="ECO:0000256" key="1">
    <source>
        <dbReference type="ARBA" id="ARBA00022612"/>
    </source>
</evidence>
<evidence type="ECO:0000259" key="2">
    <source>
        <dbReference type="Pfam" id="PF17289"/>
    </source>
</evidence>
<dbReference type="AlphaFoldDB" id="A0A0F9JSD9"/>
<accession>A0A0F9JSD9</accession>
<organism evidence="3">
    <name type="scientific">marine sediment metagenome</name>
    <dbReference type="NCBI Taxonomy" id="412755"/>
    <lineage>
        <taxon>unclassified sequences</taxon>
        <taxon>metagenomes</taxon>
        <taxon>ecological metagenomes</taxon>
    </lineage>
</organism>
<name>A0A0F9JSD9_9ZZZZ</name>
<protein>
    <recommendedName>
        <fullName evidence="2">Terminase large subunit gp17-like C-terminal domain-containing protein</fullName>
    </recommendedName>
</protein>
<gene>
    <name evidence="3" type="ORF">LCGC14_1492130</name>
</gene>
<feature type="non-terminal residue" evidence="3">
    <location>
        <position position="1"/>
    </location>
</feature>
<dbReference type="EMBL" id="LAZR01010739">
    <property type="protein sequence ID" value="KKM65351.1"/>
    <property type="molecule type" value="Genomic_DNA"/>
</dbReference>
<dbReference type="InterPro" id="IPR035421">
    <property type="entry name" value="Terminase_6C"/>
</dbReference>
<dbReference type="InterPro" id="IPR006517">
    <property type="entry name" value="Phage_terminase_lsu-like_C"/>
</dbReference>
<dbReference type="Pfam" id="PF17289">
    <property type="entry name" value="Terminase_6C"/>
    <property type="match status" value="1"/>
</dbReference>
<sequence>VIYTSKTGLQAQKVSNAVRNTIEHNERYRAVFPNTRPNKDLGWGETEWYLERANTGDKDASFFAVGIGGPILNARGDLILIDDPQDKTTSGTPFQREKAIAYIKEQVMTRKSKIGRAGVIMTRWHQDDVAGYYMKLGVRWLTLPALRCEGCHQGKCSCGQKKWKSTWFSEWTTRKLLKLKNEDPIMFEKVYQGNPRSEGNTLFFEEDWQYYKKRIDLPDMALRILVLDTAQKEDEQASYSVFAHWGKAKKGGYYLIDLYRARLAYPALVEMTKTLYLEQLPDEIYIEEKSSGTQLCQSLEAETGLPIERIKPQESKWERARVVSPIQKAQRCYLPEDEEWVYDFIEEHANFPGRLTDQVDTTAHALRILREIGEDSDFSIDTVKGGDSNRWRNEGKRATPDKASFDWVATQSPPSKWRKFSGAAVDEVSGMEGY</sequence>
<reference evidence="3" key="1">
    <citation type="journal article" date="2015" name="Nature">
        <title>Complex archaea that bridge the gap between prokaryotes and eukaryotes.</title>
        <authorList>
            <person name="Spang A."/>
            <person name="Saw J.H."/>
            <person name="Jorgensen S.L."/>
            <person name="Zaremba-Niedzwiedzka K."/>
            <person name="Martijn J."/>
            <person name="Lind A.E."/>
            <person name="van Eijk R."/>
            <person name="Schleper C."/>
            <person name="Guy L."/>
            <person name="Ettema T.J."/>
        </authorList>
    </citation>
    <scope>NUCLEOTIDE SEQUENCE</scope>
</reference>
<proteinExistence type="predicted"/>
<comment type="caution">
    <text evidence="3">The sequence shown here is derived from an EMBL/GenBank/DDBJ whole genome shotgun (WGS) entry which is preliminary data.</text>
</comment>
<keyword evidence="1" id="KW-1188">Viral release from host cell</keyword>